<feature type="region of interest" description="Disordered" evidence="6">
    <location>
        <begin position="427"/>
        <end position="475"/>
    </location>
</feature>
<dbReference type="GO" id="GO:0005524">
    <property type="term" value="F:ATP binding"/>
    <property type="evidence" value="ECO:0007669"/>
    <property type="project" value="UniProtKB-UniRule"/>
</dbReference>
<organism evidence="9 10">
    <name type="scientific">Edaphochlamys debaryana</name>
    <dbReference type="NCBI Taxonomy" id="47281"/>
    <lineage>
        <taxon>Eukaryota</taxon>
        <taxon>Viridiplantae</taxon>
        <taxon>Chlorophyta</taxon>
        <taxon>core chlorophytes</taxon>
        <taxon>Chlorophyceae</taxon>
        <taxon>CS clade</taxon>
        <taxon>Chlamydomonadales</taxon>
        <taxon>Chlamydomonadales incertae sedis</taxon>
        <taxon>Edaphochlamys</taxon>
    </lineage>
</organism>
<dbReference type="InterPro" id="IPR029071">
    <property type="entry name" value="Ubiquitin-like_domsf"/>
</dbReference>
<evidence type="ECO:0000256" key="3">
    <source>
        <dbReference type="ARBA" id="ARBA00022777"/>
    </source>
</evidence>
<feature type="compositionally biased region" description="Low complexity" evidence="6">
    <location>
        <begin position="182"/>
        <end position="193"/>
    </location>
</feature>
<dbReference type="OrthoDB" id="536504at2759"/>
<feature type="compositionally biased region" description="Gly residues" evidence="6">
    <location>
        <begin position="670"/>
        <end position="682"/>
    </location>
</feature>
<dbReference type="SUPFAM" id="SSF56112">
    <property type="entry name" value="Protein kinase-like (PK-like)"/>
    <property type="match status" value="1"/>
</dbReference>
<name>A0A835XLM9_9CHLO</name>
<feature type="binding site" evidence="5">
    <location>
        <position position="1109"/>
    </location>
    <ligand>
        <name>ATP</name>
        <dbReference type="ChEBI" id="CHEBI:30616"/>
    </ligand>
</feature>
<keyword evidence="4 5" id="KW-0067">ATP-binding</keyword>
<dbReference type="InterPro" id="IPR017441">
    <property type="entry name" value="Protein_kinase_ATP_BS"/>
</dbReference>
<feature type="compositionally biased region" description="Low complexity" evidence="6">
    <location>
        <begin position="958"/>
        <end position="969"/>
    </location>
</feature>
<evidence type="ECO:0000256" key="2">
    <source>
        <dbReference type="ARBA" id="ARBA00022741"/>
    </source>
</evidence>
<keyword evidence="1" id="KW-0808">Transferase</keyword>
<dbReference type="Gene3D" id="3.30.200.20">
    <property type="entry name" value="Phosphorylase Kinase, domain 1"/>
    <property type="match status" value="1"/>
</dbReference>
<evidence type="ECO:0000313" key="9">
    <source>
        <dbReference type="EMBL" id="KAG2485557.1"/>
    </source>
</evidence>
<dbReference type="InterPro" id="IPR051681">
    <property type="entry name" value="Ser/Thr_Kinases-Pseudokinases"/>
</dbReference>
<feature type="compositionally biased region" description="Basic and acidic residues" evidence="6">
    <location>
        <begin position="935"/>
        <end position="946"/>
    </location>
</feature>
<proteinExistence type="predicted"/>
<feature type="region of interest" description="Disordered" evidence="6">
    <location>
        <begin position="167"/>
        <end position="216"/>
    </location>
</feature>
<gene>
    <name evidence="9" type="ORF">HYH03_015723</name>
</gene>
<feature type="region of interest" description="Disordered" evidence="6">
    <location>
        <begin position="646"/>
        <end position="688"/>
    </location>
</feature>
<evidence type="ECO:0000256" key="5">
    <source>
        <dbReference type="PROSITE-ProRule" id="PRU10141"/>
    </source>
</evidence>
<dbReference type="Pfam" id="PF11470">
    <property type="entry name" value="TUG-UBL1"/>
    <property type="match status" value="1"/>
</dbReference>
<dbReference type="PROSITE" id="PS50011">
    <property type="entry name" value="PROTEIN_KINASE_DOM"/>
    <property type="match status" value="1"/>
</dbReference>
<dbReference type="Pfam" id="PF00069">
    <property type="entry name" value="Pkinase"/>
    <property type="match status" value="1"/>
</dbReference>
<sequence>MAPLSALLAEACSKMKPPLDPAKCALALGKKPIVDLACPFRLANIPNGSALTLLYDAGTVSTSAPAAPRPPAPAPAAAAPSQPAPAAAPPPAAAPAPAPAPPPAPAAAGDARPVPTEAAAAQAPVQAPPAPASAPAPAPVPAAAAPPPPAAAAAAAIATPMELDTRAPAAAAAAGPSGSGTAGAPSRSAASAPAGPPPASGSSDPDDPESDQLGLGRPSALFSRQALEAAVEEMHAAEAGPGSAATGAAEDDSFFEVTQEDLMSMVRGVAARKAHDEAGFRTRALREAEERSKAASYAHVAIRFRLPGDAAFAATETVGDLRAAVARVLHPSLTGACTGSGTGKGAASGSFYLYTAPPRTVLKPADDGDSLYHVGLVPAAHVHVGLDEQKAAACPEGQCLHPDAAAKLRTAIGPGLASFHASGALRPAGQRQAGAGGGAAAGASGGAREGRAPGGGGAAGGAGAGGAGGQRRTQADASTVRVSSGQMLVAALMDADVDLAIIEVPQLTLADSDWPPTPTPFVLGRNVTIRGSSELGFWPLLRLEAKRKLQLAAVSVELRTERLVIANFRATRDALLTPGFDIVAPLPERPPDRSAWPAWLVQDALLVFPACLSFNFVKQFLSGEGIKPDAPRYQLPQTFTIPVAQPGCSSSPPLASPAPSTASSPPDLGPGPGSGSGPGAGFPGPPPGSRPPVVYVSEVLGSGEKVLTPPGAAPAIFSRCWPEASFLSAVSLMALEPNDGLDMATSYGLGLRLPANYDLVLLNATIVCRRVTSDACTAALGPIGCLARMLAQGDSMLPPLEQELGLVPPPGSASASPSGMGSASSGAGGPPDLWGGGPPAPWAVVVEEAPGAGSSAGGEGGGGGGVSIGVVAGCAVGGAVALALVALALLVVLRRKRASARAKTAPGDTETSQEEGACKRSALEHASSASLRIGAEPRHKETREAKSAALSKARTYGSSALPDADSSPSRLTGMADGRSSPYTGLDGSALVGTMDSICPSPPGPASGRDSATPSPAAAVAGVVTSRTPFRADIRCDGQLKDESSPSPSPWATDSGGPSTSPSMVGPLAATETGGAADDNVVRLLPEVLGKGGFGRVRKGLYRGQHVAVKQLLGDLEMSAAGDANDMMAAFNQELEVLARCEHPCIVRLLAACVKPPSPFVVLEMLETSLDKVLYGSGARRLLPVPLVLHIGLEVARGLEYLHPTVTHRDLKPANVLINDPWGPKPVVKLTDFGLARLRETVMHTTNPEAGTPAYIAPECFDVTNSLISHKADMFAFGVLLWEMLSGTPPWRGMGIVEVAFQVSMKGRRLPLPGNADGTPTERWPRRLIQLIEQCWEADPARRPAAAEAAKWLVLEHQAQSRRLTQEGLGPSGQAPNGMVASSEGSGARQGGPHGGRVPPVLTPPQAAQQALLLAQEMMDRDTHAEIALLAGIPLGTQSLGAVRGPPPHAGSIGSDLSLGLHPATRH</sequence>
<keyword evidence="7" id="KW-0472">Membrane</keyword>
<accession>A0A835XLM9</accession>
<feature type="compositionally biased region" description="Gly residues" evidence="6">
    <location>
        <begin position="826"/>
        <end position="837"/>
    </location>
</feature>
<evidence type="ECO:0000259" key="8">
    <source>
        <dbReference type="PROSITE" id="PS50011"/>
    </source>
</evidence>
<dbReference type="InterPro" id="IPR000719">
    <property type="entry name" value="Prot_kinase_dom"/>
</dbReference>
<feature type="compositionally biased region" description="Gly residues" evidence="6">
    <location>
        <begin position="434"/>
        <end position="469"/>
    </location>
</feature>
<evidence type="ECO:0000313" key="10">
    <source>
        <dbReference type="Proteomes" id="UP000612055"/>
    </source>
</evidence>
<comment type="caution">
    <text evidence="9">The sequence shown here is derived from an EMBL/GenBank/DDBJ whole genome shotgun (WGS) entry which is preliminary data.</text>
</comment>
<feature type="compositionally biased region" description="Pro residues" evidence="6">
    <location>
        <begin position="126"/>
        <end position="147"/>
    </location>
</feature>
<feature type="compositionally biased region" description="Low complexity" evidence="6">
    <location>
        <begin position="649"/>
        <end position="666"/>
    </location>
</feature>
<dbReference type="EMBL" id="JAEHOE010000127">
    <property type="protein sequence ID" value="KAG2485557.1"/>
    <property type="molecule type" value="Genomic_DNA"/>
</dbReference>
<keyword evidence="7" id="KW-1133">Transmembrane helix</keyword>
<dbReference type="PANTHER" id="PTHR44329">
    <property type="entry name" value="SERINE/THREONINE-PROTEIN KINASE TNNI3K-RELATED"/>
    <property type="match status" value="1"/>
</dbReference>
<feature type="region of interest" description="Disordered" evidence="6">
    <location>
        <begin position="1364"/>
        <end position="1401"/>
    </location>
</feature>
<dbReference type="Proteomes" id="UP000612055">
    <property type="component" value="Unassembled WGS sequence"/>
</dbReference>
<feature type="compositionally biased region" description="Polar residues" evidence="6">
    <location>
        <begin position="1049"/>
        <end position="1062"/>
    </location>
</feature>
<dbReference type="Gene3D" id="1.10.510.10">
    <property type="entry name" value="Transferase(Phosphotransferase) domain 1"/>
    <property type="match status" value="1"/>
</dbReference>
<feature type="region of interest" description="Disordered" evidence="6">
    <location>
        <begin position="1441"/>
        <end position="1466"/>
    </location>
</feature>
<evidence type="ECO:0000256" key="7">
    <source>
        <dbReference type="SAM" id="Phobius"/>
    </source>
</evidence>
<evidence type="ECO:0000256" key="1">
    <source>
        <dbReference type="ARBA" id="ARBA00022679"/>
    </source>
</evidence>
<feature type="region of interest" description="Disordered" evidence="6">
    <location>
        <begin position="800"/>
        <end position="841"/>
    </location>
</feature>
<feature type="transmembrane region" description="Helical" evidence="7">
    <location>
        <begin position="870"/>
        <end position="893"/>
    </location>
</feature>
<keyword evidence="7" id="KW-0812">Transmembrane</keyword>
<dbReference type="InterPro" id="IPR021569">
    <property type="entry name" value="TUG-UBL1"/>
</dbReference>
<feature type="compositionally biased region" description="Pro residues" evidence="6">
    <location>
        <begin position="82"/>
        <end position="105"/>
    </location>
</feature>
<dbReference type="PANTHER" id="PTHR44329:SF214">
    <property type="entry name" value="PROTEIN KINASE DOMAIN-CONTAINING PROTEIN"/>
    <property type="match status" value="1"/>
</dbReference>
<keyword evidence="3" id="KW-0418">Kinase</keyword>
<dbReference type="InterPro" id="IPR008271">
    <property type="entry name" value="Ser/Thr_kinase_AS"/>
</dbReference>
<protein>
    <recommendedName>
        <fullName evidence="8">Protein kinase domain-containing protein</fullName>
    </recommendedName>
</protein>
<dbReference type="SUPFAM" id="SSF54236">
    <property type="entry name" value="Ubiquitin-like"/>
    <property type="match status" value="1"/>
</dbReference>
<reference evidence="9" key="1">
    <citation type="journal article" date="2020" name="bioRxiv">
        <title>Comparative genomics of Chlamydomonas.</title>
        <authorList>
            <person name="Craig R.J."/>
            <person name="Hasan A.R."/>
            <person name="Ness R.W."/>
            <person name="Keightley P.D."/>
        </authorList>
    </citation>
    <scope>NUCLEOTIDE SEQUENCE</scope>
    <source>
        <strain evidence="9">CCAP 11/70</strain>
    </source>
</reference>
<feature type="region of interest" description="Disordered" evidence="6">
    <location>
        <begin position="62"/>
        <end position="147"/>
    </location>
</feature>
<dbReference type="PROSITE" id="PS00107">
    <property type="entry name" value="PROTEIN_KINASE_ATP"/>
    <property type="match status" value="1"/>
</dbReference>
<dbReference type="GO" id="GO:0004674">
    <property type="term" value="F:protein serine/threonine kinase activity"/>
    <property type="evidence" value="ECO:0007669"/>
    <property type="project" value="TreeGrafter"/>
</dbReference>
<feature type="compositionally biased region" description="Low complexity" evidence="6">
    <location>
        <begin position="167"/>
        <end position="176"/>
    </location>
</feature>
<evidence type="ECO:0000256" key="4">
    <source>
        <dbReference type="ARBA" id="ARBA00022840"/>
    </source>
</evidence>
<feature type="compositionally biased region" description="Low complexity" evidence="6">
    <location>
        <begin position="812"/>
        <end position="825"/>
    </location>
</feature>
<feature type="domain" description="Protein kinase" evidence="8">
    <location>
        <begin position="1082"/>
        <end position="1359"/>
    </location>
</feature>
<dbReference type="Gene3D" id="3.10.20.90">
    <property type="entry name" value="Phosphatidylinositol 3-kinase Catalytic Subunit, Chain A, domain 1"/>
    <property type="match status" value="2"/>
</dbReference>
<dbReference type="InterPro" id="IPR011009">
    <property type="entry name" value="Kinase-like_dom_sf"/>
</dbReference>
<dbReference type="PROSITE" id="PS00108">
    <property type="entry name" value="PROTEIN_KINASE_ST"/>
    <property type="match status" value="1"/>
</dbReference>
<feature type="region of interest" description="Disordered" evidence="6">
    <location>
        <begin position="899"/>
        <end position="1019"/>
    </location>
</feature>
<feature type="region of interest" description="Disordered" evidence="6">
    <location>
        <begin position="1037"/>
        <end position="1071"/>
    </location>
</feature>
<keyword evidence="10" id="KW-1185">Reference proteome</keyword>
<dbReference type="SMART" id="SM00220">
    <property type="entry name" value="S_TKc"/>
    <property type="match status" value="1"/>
</dbReference>
<keyword evidence="2 5" id="KW-0547">Nucleotide-binding</keyword>
<evidence type="ECO:0000256" key="6">
    <source>
        <dbReference type="SAM" id="MobiDB-lite"/>
    </source>
</evidence>